<keyword evidence="1" id="KW-0548">Nucleotidyltransferase</keyword>
<evidence type="ECO:0000313" key="2">
    <source>
        <dbReference type="Proteomes" id="UP000325315"/>
    </source>
</evidence>
<keyword evidence="1" id="KW-0695">RNA-directed DNA polymerase</keyword>
<sequence>MHLFPGGNVLHLTHSISDHCPLLIHTGNEKNLYRIPSFKFEAWWIIDETFEQEVRNSWESSNGSISEKLERLQISLTRWASLIKMRRDGVKKELTKELETLLNGDRNDDTMARIIDTKIHLNMEIDKDEIYWEQRARANRLHLGDKNSAFFHKYASVRRRTDTIRRLEKAEGQDVADDFEISNTASDFFQDLFSSRGWVSHRTFSKRYFHHIQKKKFIKR</sequence>
<dbReference type="OrthoDB" id="1936608at2759"/>
<dbReference type="Proteomes" id="UP000325315">
    <property type="component" value="Unassembled WGS sequence"/>
</dbReference>
<organism evidence="1 2">
    <name type="scientific">Gossypium australe</name>
    <dbReference type="NCBI Taxonomy" id="47621"/>
    <lineage>
        <taxon>Eukaryota</taxon>
        <taxon>Viridiplantae</taxon>
        <taxon>Streptophyta</taxon>
        <taxon>Embryophyta</taxon>
        <taxon>Tracheophyta</taxon>
        <taxon>Spermatophyta</taxon>
        <taxon>Magnoliopsida</taxon>
        <taxon>eudicotyledons</taxon>
        <taxon>Gunneridae</taxon>
        <taxon>Pentapetalae</taxon>
        <taxon>rosids</taxon>
        <taxon>malvids</taxon>
        <taxon>Malvales</taxon>
        <taxon>Malvaceae</taxon>
        <taxon>Malvoideae</taxon>
        <taxon>Gossypium</taxon>
    </lineage>
</organism>
<dbReference type="AlphaFoldDB" id="A0A5B6WQK6"/>
<proteinExistence type="predicted"/>
<comment type="caution">
    <text evidence="1">The sequence shown here is derived from an EMBL/GenBank/DDBJ whole genome shotgun (WGS) entry which is preliminary data.</text>
</comment>
<evidence type="ECO:0000313" key="1">
    <source>
        <dbReference type="EMBL" id="KAA3484159.1"/>
    </source>
</evidence>
<keyword evidence="1" id="KW-0808">Transferase</keyword>
<name>A0A5B6WQK6_9ROSI</name>
<gene>
    <name evidence="1" type="ORF">EPI10_006261</name>
</gene>
<protein>
    <submittedName>
        <fullName evidence="1">Reverse transcriptase</fullName>
    </submittedName>
</protein>
<keyword evidence="2" id="KW-1185">Reference proteome</keyword>
<reference evidence="2" key="1">
    <citation type="journal article" date="2019" name="Plant Biotechnol. J.">
        <title>Genome sequencing of the Australian wild diploid species Gossypium australe highlights disease resistance and delayed gland morphogenesis.</title>
        <authorList>
            <person name="Cai Y."/>
            <person name="Cai X."/>
            <person name="Wang Q."/>
            <person name="Wang P."/>
            <person name="Zhang Y."/>
            <person name="Cai C."/>
            <person name="Xu Y."/>
            <person name="Wang K."/>
            <person name="Zhou Z."/>
            <person name="Wang C."/>
            <person name="Geng S."/>
            <person name="Li B."/>
            <person name="Dong Q."/>
            <person name="Hou Y."/>
            <person name="Wang H."/>
            <person name="Ai P."/>
            <person name="Liu Z."/>
            <person name="Yi F."/>
            <person name="Sun M."/>
            <person name="An G."/>
            <person name="Cheng J."/>
            <person name="Zhang Y."/>
            <person name="Shi Q."/>
            <person name="Xie Y."/>
            <person name="Shi X."/>
            <person name="Chang Y."/>
            <person name="Huang F."/>
            <person name="Chen Y."/>
            <person name="Hong S."/>
            <person name="Mi L."/>
            <person name="Sun Q."/>
            <person name="Zhang L."/>
            <person name="Zhou B."/>
            <person name="Peng R."/>
            <person name="Zhang X."/>
            <person name="Liu F."/>
        </authorList>
    </citation>
    <scope>NUCLEOTIDE SEQUENCE [LARGE SCALE GENOMIC DNA]</scope>
    <source>
        <strain evidence="2">cv. PA1801</strain>
    </source>
</reference>
<dbReference type="EMBL" id="SMMG02000002">
    <property type="protein sequence ID" value="KAA3484159.1"/>
    <property type="molecule type" value="Genomic_DNA"/>
</dbReference>
<dbReference type="GO" id="GO:0003964">
    <property type="term" value="F:RNA-directed DNA polymerase activity"/>
    <property type="evidence" value="ECO:0007669"/>
    <property type="project" value="UniProtKB-KW"/>
</dbReference>
<accession>A0A5B6WQK6</accession>